<evidence type="ECO:0000259" key="5">
    <source>
        <dbReference type="PROSITE" id="PS50940"/>
    </source>
</evidence>
<name>A0A226DVA1_FOLCA</name>
<keyword evidence="7" id="KW-1185">Reference proteome</keyword>
<dbReference type="Proteomes" id="UP000198287">
    <property type="component" value="Unassembled WGS sequence"/>
</dbReference>
<accession>A0A226DVA1</accession>
<feature type="binding site" evidence="2">
    <location>
        <position position="317"/>
    </location>
    <ligand>
        <name>Zn(2+)</name>
        <dbReference type="ChEBI" id="CHEBI:29105"/>
        <note>catalytic</note>
    </ligand>
</feature>
<feature type="binding site" evidence="2">
    <location>
        <position position="327"/>
    </location>
    <ligand>
        <name>Zn(2+)</name>
        <dbReference type="ChEBI" id="CHEBI:29105"/>
        <note>catalytic</note>
    </ligand>
</feature>
<dbReference type="PANTHER" id="PTHR11905:SF159">
    <property type="entry name" value="ADAM METALLOPROTEASE"/>
    <property type="match status" value="1"/>
</dbReference>
<protein>
    <submittedName>
        <fullName evidence="6">Snake venom metalloproteinase acutolysin-C</fullName>
    </submittedName>
</protein>
<dbReference type="GO" id="GO:0004222">
    <property type="term" value="F:metalloendopeptidase activity"/>
    <property type="evidence" value="ECO:0007669"/>
    <property type="project" value="InterPro"/>
</dbReference>
<dbReference type="OrthoDB" id="10035764at2759"/>
<feature type="active site" evidence="2">
    <location>
        <position position="318"/>
    </location>
</feature>
<evidence type="ECO:0000256" key="1">
    <source>
        <dbReference type="ARBA" id="ARBA00023049"/>
    </source>
</evidence>
<dbReference type="Gene3D" id="3.40.390.10">
    <property type="entry name" value="Collagenase (Catalytic Domain)"/>
    <property type="match status" value="1"/>
</dbReference>
<dbReference type="AlphaFoldDB" id="A0A226DVA1"/>
<dbReference type="PROSITE" id="PS50215">
    <property type="entry name" value="ADAM_MEPRO"/>
    <property type="match status" value="1"/>
</dbReference>
<dbReference type="PROSITE" id="PS50940">
    <property type="entry name" value="CHIT_BIND_II"/>
    <property type="match status" value="1"/>
</dbReference>
<dbReference type="InterPro" id="IPR002557">
    <property type="entry name" value="Chitin-bd_dom"/>
</dbReference>
<dbReference type="SUPFAM" id="SSF57625">
    <property type="entry name" value="Invertebrate chitin-binding proteins"/>
    <property type="match status" value="1"/>
</dbReference>
<dbReference type="PANTHER" id="PTHR11905">
    <property type="entry name" value="ADAM A DISINTEGRIN AND METALLOPROTEASE DOMAIN"/>
    <property type="match status" value="1"/>
</dbReference>
<organism evidence="6 7">
    <name type="scientific">Folsomia candida</name>
    <name type="common">Springtail</name>
    <dbReference type="NCBI Taxonomy" id="158441"/>
    <lineage>
        <taxon>Eukaryota</taxon>
        <taxon>Metazoa</taxon>
        <taxon>Ecdysozoa</taxon>
        <taxon>Arthropoda</taxon>
        <taxon>Hexapoda</taxon>
        <taxon>Collembola</taxon>
        <taxon>Entomobryomorpha</taxon>
        <taxon>Isotomoidea</taxon>
        <taxon>Isotomidae</taxon>
        <taxon>Proisotominae</taxon>
        <taxon>Folsomia</taxon>
    </lineage>
</organism>
<reference evidence="6 7" key="1">
    <citation type="submission" date="2015-12" db="EMBL/GenBank/DDBJ databases">
        <title>The genome of Folsomia candida.</title>
        <authorList>
            <person name="Faddeeva A."/>
            <person name="Derks M.F."/>
            <person name="Anvar Y."/>
            <person name="Smit S."/>
            <person name="Van Straalen N."/>
            <person name="Roelofs D."/>
        </authorList>
    </citation>
    <scope>NUCLEOTIDE SEQUENCE [LARGE SCALE GENOMIC DNA]</scope>
    <source>
        <strain evidence="6 7">VU population</strain>
        <tissue evidence="6">Whole body</tissue>
    </source>
</reference>
<comment type="caution">
    <text evidence="2">Lacks conserved residue(s) required for the propagation of feature annotation.</text>
</comment>
<dbReference type="GO" id="GO:0046872">
    <property type="term" value="F:metal ion binding"/>
    <property type="evidence" value="ECO:0007669"/>
    <property type="project" value="UniProtKB-KW"/>
</dbReference>
<dbReference type="GO" id="GO:0005576">
    <property type="term" value="C:extracellular region"/>
    <property type="evidence" value="ECO:0007669"/>
    <property type="project" value="InterPro"/>
</dbReference>
<dbReference type="Gene3D" id="2.170.140.10">
    <property type="entry name" value="Chitin binding domain"/>
    <property type="match status" value="1"/>
</dbReference>
<feature type="domain" description="Peptidase M12B" evidence="4">
    <location>
        <begin position="169"/>
        <end position="374"/>
    </location>
</feature>
<keyword evidence="1" id="KW-0378">Hydrolase</keyword>
<dbReference type="OMA" id="NICKIAH"/>
<dbReference type="Pfam" id="PF01607">
    <property type="entry name" value="CBM_14"/>
    <property type="match status" value="1"/>
</dbReference>
<dbReference type="Pfam" id="PF01421">
    <property type="entry name" value="Reprolysin"/>
    <property type="match status" value="1"/>
</dbReference>
<dbReference type="SUPFAM" id="SSF55486">
    <property type="entry name" value="Metalloproteases ('zincins'), catalytic domain"/>
    <property type="match status" value="1"/>
</dbReference>
<dbReference type="InterPro" id="IPR001590">
    <property type="entry name" value="Peptidase_M12B"/>
</dbReference>
<evidence type="ECO:0000313" key="7">
    <source>
        <dbReference type="Proteomes" id="UP000198287"/>
    </source>
</evidence>
<feature type="binding site" evidence="2">
    <location>
        <position position="321"/>
    </location>
    <ligand>
        <name>Zn(2+)</name>
        <dbReference type="ChEBI" id="CHEBI:29105"/>
        <note>catalytic</note>
    </ligand>
</feature>
<keyword evidence="2" id="KW-0862">Zinc</keyword>
<feature type="signal peptide" evidence="3">
    <location>
        <begin position="1"/>
        <end position="20"/>
    </location>
</feature>
<dbReference type="EMBL" id="LNIX01000011">
    <property type="protein sequence ID" value="OXA48948.1"/>
    <property type="molecule type" value="Genomic_DNA"/>
</dbReference>
<feature type="chain" id="PRO_5013144240" evidence="3">
    <location>
        <begin position="21"/>
        <end position="522"/>
    </location>
</feature>
<evidence type="ECO:0000256" key="3">
    <source>
        <dbReference type="SAM" id="SignalP"/>
    </source>
</evidence>
<evidence type="ECO:0000259" key="4">
    <source>
        <dbReference type="PROSITE" id="PS50215"/>
    </source>
</evidence>
<gene>
    <name evidence="6" type="ORF">Fcan01_16714</name>
</gene>
<keyword evidence="2" id="KW-0479">Metal-binding</keyword>
<evidence type="ECO:0000256" key="2">
    <source>
        <dbReference type="PROSITE-ProRule" id="PRU00276"/>
    </source>
</evidence>
<feature type="domain" description="Chitin-binding type-2" evidence="5">
    <location>
        <begin position="470"/>
        <end position="517"/>
    </location>
</feature>
<sequence>MFSTTGVIVFLISATAAVLAVPARVHLTRSSEGYQAQIHVENQDSVQLNLKKSATPVFHPDFKIFSVGKDSEFHTDLTPSRQILDEIENSIYEDVRQGAVVRLVNDGAGVHGFVGNMRIYHDDGNHDISQIHDSLDQRGKSDFLEIPEEYRQPKNLSVQSSGIGIQAVANVELFLVIDYATYLLFGAGTRRIIEYEALFIKGVGNIFATNNDPIVTFQVVGIRFMTAPAQQPFIENNKLSGVISNLENVLRQFNGYLASNTAILPNYDVAALMTAETVMRGQPIGYAFTEGSCNVNVRGAVSQDQSASFIGVRLLAHELGHTLGSTHDGTGEDENGCTQDDHFIMHPEIGPTGGENRFLFSQCSRNLMITFIDSATCLRTTNFVGTPWTVPSNTPGDLVDLNAVCRALFNRPNAVVDPTFTPDQICEGVRCQYDEACNINNCPIRPVQFNPPSAPDGAPCGSNNGPPTGPFTCTAEGTFRHTNCRMYYWCVRISGNLYTYVFTCPTGSYFNPATLKCVLGGC</sequence>
<dbReference type="InterPro" id="IPR024079">
    <property type="entry name" value="MetalloPept_cat_dom_sf"/>
</dbReference>
<keyword evidence="1" id="KW-0482">Metalloprotease</keyword>
<dbReference type="InterPro" id="IPR036508">
    <property type="entry name" value="Chitin-bd_dom_sf"/>
</dbReference>
<evidence type="ECO:0000313" key="6">
    <source>
        <dbReference type="EMBL" id="OXA48948.1"/>
    </source>
</evidence>
<comment type="caution">
    <text evidence="6">The sequence shown here is derived from an EMBL/GenBank/DDBJ whole genome shotgun (WGS) entry which is preliminary data.</text>
</comment>
<keyword evidence="3" id="KW-0732">Signal</keyword>
<proteinExistence type="predicted"/>
<dbReference type="GO" id="GO:0006509">
    <property type="term" value="P:membrane protein ectodomain proteolysis"/>
    <property type="evidence" value="ECO:0007669"/>
    <property type="project" value="TreeGrafter"/>
</dbReference>
<dbReference type="GO" id="GO:0008061">
    <property type="term" value="F:chitin binding"/>
    <property type="evidence" value="ECO:0007669"/>
    <property type="project" value="InterPro"/>
</dbReference>
<keyword evidence="1" id="KW-0645">Protease</keyword>